<protein>
    <recommendedName>
        <fullName evidence="2">Serine/threonine-protein kinase TEL1</fullName>
    </recommendedName>
    <alternativeName>
        <fullName evidence="5">ATM homolog</fullName>
    </alternativeName>
    <alternativeName>
        <fullName evidence="7 8">DNA-damage checkpoint kinase TEL1</fullName>
    </alternativeName>
    <alternativeName>
        <fullName evidence="3">Serine/threonine-protein kinase tel1</fullName>
    </alternativeName>
    <alternativeName>
        <fullName evidence="6">Telomere length regulation protein 1</fullName>
    </alternativeName>
</protein>
<evidence type="ECO:0000256" key="6">
    <source>
        <dbReference type="ARBA" id="ARBA00030222"/>
    </source>
</evidence>
<dbReference type="GO" id="GO:0006974">
    <property type="term" value="P:DNA damage response"/>
    <property type="evidence" value="ECO:0007669"/>
    <property type="project" value="InterPro"/>
</dbReference>
<comment type="caution">
    <text evidence="13">The sequence shown here is derived from an EMBL/GenBank/DDBJ whole genome shotgun (WGS) entry which is preliminary data.</text>
</comment>
<dbReference type="SUPFAM" id="SSF56112">
    <property type="entry name" value="Protein kinase-like (PK-like)"/>
    <property type="match status" value="1"/>
</dbReference>
<keyword evidence="14" id="KW-1185">Reference proteome</keyword>
<dbReference type="Proteomes" id="UP001212152">
    <property type="component" value="Unassembled WGS sequence"/>
</dbReference>
<dbReference type="Pfam" id="PF02259">
    <property type="entry name" value="FAT"/>
    <property type="match status" value="1"/>
</dbReference>
<organism evidence="13 14">
    <name type="scientific">Geranomyces variabilis</name>
    <dbReference type="NCBI Taxonomy" id="109894"/>
    <lineage>
        <taxon>Eukaryota</taxon>
        <taxon>Fungi</taxon>
        <taxon>Fungi incertae sedis</taxon>
        <taxon>Chytridiomycota</taxon>
        <taxon>Chytridiomycota incertae sedis</taxon>
        <taxon>Chytridiomycetes</taxon>
        <taxon>Spizellomycetales</taxon>
        <taxon>Powellomycetaceae</taxon>
        <taxon>Geranomyces</taxon>
    </lineage>
</organism>
<keyword evidence="4" id="KW-0808">Transferase</keyword>
<dbReference type="SUPFAM" id="SSF48371">
    <property type="entry name" value="ARM repeat"/>
    <property type="match status" value="1"/>
</dbReference>
<dbReference type="InterPro" id="IPR011009">
    <property type="entry name" value="Kinase-like_dom_sf"/>
</dbReference>
<gene>
    <name evidence="13" type="ORF">HDU87_002101</name>
</gene>
<dbReference type="InterPro" id="IPR003151">
    <property type="entry name" value="PIK-rel_kinase_FAT"/>
</dbReference>
<comment type="catalytic activity">
    <reaction evidence="9">
        <text>L-threonyl-[protein] + ATP = O-phospho-L-threonyl-[protein] + ADP + H(+)</text>
        <dbReference type="Rhea" id="RHEA:46608"/>
        <dbReference type="Rhea" id="RHEA-COMP:11060"/>
        <dbReference type="Rhea" id="RHEA-COMP:11605"/>
        <dbReference type="ChEBI" id="CHEBI:15378"/>
        <dbReference type="ChEBI" id="CHEBI:30013"/>
        <dbReference type="ChEBI" id="CHEBI:30616"/>
        <dbReference type="ChEBI" id="CHEBI:61977"/>
        <dbReference type="ChEBI" id="CHEBI:456216"/>
        <dbReference type="EC" id="2.7.11.1"/>
    </reaction>
</comment>
<dbReference type="Pfam" id="PF00454">
    <property type="entry name" value="PI3_PI4_kinase"/>
    <property type="match status" value="1"/>
</dbReference>
<keyword evidence="4" id="KW-0418">Kinase</keyword>
<evidence type="ECO:0000256" key="3">
    <source>
        <dbReference type="ARBA" id="ARBA00020288"/>
    </source>
</evidence>
<evidence type="ECO:0000259" key="11">
    <source>
        <dbReference type="PROSITE" id="PS50290"/>
    </source>
</evidence>
<feature type="domain" description="FAT" evidence="12">
    <location>
        <begin position="807"/>
        <end position="1447"/>
    </location>
</feature>
<dbReference type="PROSITE" id="PS51189">
    <property type="entry name" value="FAT"/>
    <property type="match status" value="1"/>
</dbReference>
<evidence type="ECO:0000313" key="14">
    <source>
        <dbReference type="Proteomes" id="UP001212152"/>
    </source>
</evidence>
<feature type="region of interest" description="Disordered" evidence="10">
    <location>
        <begin position="1448"/>
        <end position="1467"/>
    </location>
</feature>
<dbReference type="GO" id="GO:0004674">
    <property type="term" value="F:protein serine/threonine kinase activity"/>
    <property type="evidence" value="ECO:0007669"/>
    <property type="project" value="UniProtKB-KW"/>
</dbReference>
<evidence type="ECO:0000256" key="10">
    <source>
        <dbReference type="SAM" id="MobiDB-lite"/>
    </source>
</evidence>
<evidence type="ECO:0000256" key="2">
    <source>
        <dbReference type="ARBA" id="ARBA00014619"/>
    </source>
</evidence>
<comment type="similarity">
    <text evidence="1">Belongs to the PI3/PI4-kinase family. ATM subfamily.</text>
</comment>
<dbReference type="InterPro" id="IPR000403">
    <property type="entry name" value="PI3/4_kinase_cat_dom"/>
</dbReference>
<evidence type="ECO:0000259" key="12">
    <source>
        <dbReference type="PROSITE" id="PS51189"/>
    </source>
</evidence>
<dbReference type="EMBL" id="JADGJQ010000017">
    <property type="protein sequence ID" value="KAJ3180224.1"/>
    <property type="molecule type" value="Genomic_DNA"/>
</dbReference>
<dbReference type="Gene3D" id="3.30.1010.10">
    <property type="entry name" value="Phosphatidylinositol 3-kinase Catalytic Subunit, Chain A, domain 4"/>
    <property type="match status" value="1"/>
</dbReference>
<evidence type="ECO:0000256" key="5">
    <source>
        <dbReference type="ARBA" id="ARBA00030020"/>
    </source>
</evidence>
<dbReference type="InterPro" id="IPR016024">
    <property type="entry name" value="ARM-type_fold"/>
</dbReference>
<dbReference type="InterPro" id="IPR038980">
    <property type="entry name" value="ATM_plant"/>
</dbReference>
<dbReference type="InterPro" id="IPR014009">
    <property type="entry name" value="PIK_FAT"/>
</dbReference>
<dbReference type="PANTHER" id="PTHR37079:SF4">
    <property type="entry name" value="SERINE_THREONINE-PROTEIN KINASE ATM"/>
    <property type="match status" value="1"/>
</dbReference>
<evidence type="ECO:0000256" key="1">
    <source>
        <dbReference type="ARBA" id="ARBA00010769"/>
    </source>
</evidence>
<evidence type="ECO:0000256" key="4">
    <source>
        <dbReference type="ARBA" id="ARBA00022527"/>
    </source>
</evidence>
<proteinExistence type="inferred from homology"/>
<evidence type="ECO:0000256" key="9">
    <source>
        <dbReference type="ARBA" id="ARBA00047899"/>
    </source>
</evidence>
<evidence type="ECO:0000313" key="13">
    <source>
        <dbReference type="EMBL" id="KAJ3180224.1"/>
    </source>
</evidence>
<sequence length="1733" mass="191456">MFLVRYLAVDPDQTLFGLEEGLDASMKAFLDLLTHEEFLVRMAAIRAIPELFAIFPAVDHQAIFLDIRDAPAVASLHGAEKSAVPFLETCTAMLAMGEIVSNVPNQRVGGALQLLIIAAEEHGNWQLVLHIFEIQATRLALPSAGHLLDALLPSLYWAWEGGLDTFPFRLFVDFEEPDEGPEELLSRFLRGRLDLVLSKQLARADVTAAEALRIQLGQDSIGLFRRALVPVMAHLLPMHVGDAESAAKARRSLTFLEGIFGGSDSLFEMLRSHLPAVAAHVFKLFPEADIVRKTVLFFASLGGAEEESLDGFFSPTTTSVILQILHEELESLLFAEDRLLLFNNGYSLFVRLAATNIAAELFLFRSVLQQLVRSMAASTMCEAAARILGLICDVAIEQNAEIIGPSVAPVVPALAQMAVRHGPAAETLLNTLQHCLDLVAKCDPAAARLAVLQLDAAALGPTLARKFEALLVNTIPGDPEIALKLLVAGDPTPSAQLARVKYIRRALETTNMSMQLAGSQETVNKMVNHFLGMLHGAQLAEELVLNVGHSIGRLAPLLQSRISHNVQESWGPRQGKAESAMGQQAGHLLGLTCLQKHLFHENVQTVGCVIKTLTAVLALPEGAAAAKILRQTGNGDLLKIFTPVKTNLNGESGAVGPKREYPRLDDDRLWNAFILEAEFNEQQNHEPLMCLAQSLLGSYANIPFYNKLGLAFERIPEFAEVMLPDLIHGALHHEVCNGSSVIRKRGTETARSMLSARMSALFQNAAHLKPGILPTLLKVVEVLRMRMHPNATTFFDNNGWLDLNYREVANAAALNSSCASAVLFLEIAHEATSSAWNPKPGLFPAKGAISDDKRQDYVLVFESLLNVYQSMGDADGFEGVMACLNSETSLDGDIALLRKYEHENSWGKILSIRETQLGIARGKLEEEKSIQLGLMRAMSNMGLHNTLETYILGSGSAGGGASVPKEIRDIHYECMWRNGRWDFAPDRAAESFGDKNQQLYRCLKAYHNRDTAMSSYLSSALVDHVKELHSVSVHGALNPFPMLRFLTLVSEIDELASAGSSSDGRLEETLRVWNLRLSNLVESQNFADLEPVLALRTLTLKSLVDHQGSETGIKNVATAALCQHLLTFSRLARHAGNFQTAQMAVTQLTSIVDSAKLVGSENVADLTGLAKLEFLRVLWLQGDNHAVVTRSLKHFLGVHAAGSKSVESQLLCQLAQWTAESRHETSAAVMKNFFDPAIEAAAAANDLALQAKCHYYLAKFADAQYAEVAANDPTEELREQIAYNERQYKACEHIIAQAVGVKPSVAQEFTYERNRIEAQIKLDAADEQRYHAERNDFLERSIENYLAALELGRRGGDAEASVFRLCALWLANHTNSRVNNLVRQHVQGAKFRSSAFLTPIYQLSARLSAITADHERDFQETLMLLLYTVVRDHPHHALFQIIALKNGGHTASGSSSSTRRAAPTAEKLPATVEAANQLLRRLRNHAFPHGLGQLVDRVDSVADAYIDLARRRIDSTSFPNPKVRELKLEPRSALAAIAATGVDVPVATIDHPVRDDRDYADLPRIAGFDVVFSCPGGVNLPRRLICRGTDGKRYTQLVKGGRDDLRQDAVLAKLFTVMNVLLRRNLETRKRNLSLRTYKVIPLAPTGGLVEWLENTTPLLQCLVDGHHRYNPGDWRNSECRQRMEGLRNRSPEEKLKMYRHIESNFKPVFRHFFYENFPTPVEWSWTEWASQA</sequence>
<evidence type="ECO:0000256" key="7">
    <source>
        <dbReference type="ARBA" id="ARBA00031460"/>
    </source>
</evidence>
<evidence type="ECO:0000256" key="8">
    <source>
        <dbReference type="ARBA" id="ARBA00032467"/>
    </source>
</evidence>
<accession>A0AAD5TN87</accession>
<reference evidence="13" key="1">
    <citation type="submission" date="2020-05" db="EMBL/GenBank/DDBJ databases">
        <title>Phylogenomic resolution of chytrid fungi.</title>
        <authorList>
            <person name="Stajich J.E."/>
            <person name="Amses K."/>
            <person name="Simmons R."/>
            <person name="Seto K."/>
            <person name="Myers J."/>
            <person name="Bonds A."/>
            <person name="Quandt C.A."/>
            <person name="Barry K."/>
            <person name="Liu P."/>
            <person name="Grigoriev I."/>
            <person name="Longcore J.E."/>
            <person name="James T.Y."/>
        </authorList>
    </citation>
    <scope>NUCLEOTIDE SEQUENCE</scope>
    <source>
        <strain evidence="13">JEL0379</strain>
    </source>
</reference>
<feature type="compositionally biased region" description="Low complexity" evidence="10">
    <location>
        <begin position="1448"/>
        <end position="1465"/>
    </location>
</feature>
<keyword evidence="4" id="KW-0723">Serine/threonine-protein kinase</keyword>
<name>A0AAD5TN87_9FUNG</name>
<feature type="domain" description="PI3K/PI4K catalytic" evidence="11">
    <location>
        <begin position="1568"/>
        <end position="1733"/>
    </location>
</feature>
<dbReference type="PROSITE" id="PS50290">
    <property type="entry name" value="PI3_4_KINASE_3"/>
    <property type="match status" value="1"/>
</dbReference>
<dbReference type="PANTHER" id="PTHR37079">
    <property type="entry name" value="SERINE/THREONINE-PROTEIN KINASE ATM"/>
    <property type="match status" value="1"/>
</dbReference>